<dbReference type="Pfam" id="PF25597">
    <property type="entry name" value="SH3_retrovirus"/>
    <property type="match status" value="1"/>
</dbReference>
<dbReference type="InterPro" id="IPR057670">
    <property type="entry name" value="SH3_retrovirus"/>
</dbReference>
<gene>
    <name evidence="3" type="ORF">POTOM_014481</name>
</gene>
<protein>
    <recommendedName>
        <fullName evidence="2">Retroviral polymerase SH3-like domain-containing protein</fullName>
    </recommendedName>
</protein>
<feature type="compositionally biased region" description="Acidic residues" evidence="1">
    <location>
        <begin position="223"/>
        <end position="232"/>
    </location>
</feature>
<evidence type="ECO:0000256" key="1">
    <source>
        <dbReference type="SAM" id="MobiDB-lite"/>
    </source>
</evidence>
<name>A0A8X8AI77_POPTO</name>
<proteinExistence type="predicted"/>
<dbReference type="EMBL" id="JAAWWB010000006">
    <property type="protein sequence ID" value="KAG6781570.1"/>
    <property type="molecule type" value="Genomic_DNA"/>
</dbReference>
<sequence>MAIEPAFDRLNVNDGYSPSFSYKIESEGEILLDTKFAEELQFQEALMASLISCQMATNVSLSTPSRTHMQAISEHKIEPSLQVHEKGQSSLRSCDLCLERKETVNTETEPHGRDAAKIISLNSAQDEYRKITESIAAKQEGTPQSPHTRAQEDEGVDQNSDVPLNVCSELLVSRGNGERVYRIYDLKTEKIVLSRSVIFSEDRAWSWERNLMNPSHLSFNLEEGEVGGENSEEYSAAVQPDDVEQCN</sequence>
<dbReference type="OrthoDB" id="1422773at2759"/>
<evidence type="ECO:0000313" key="4">
    <source>
        <dbReference type="Proteomes" id="UP000886885"/>
    </source>
</evidence>
<reference evidence="3" key="1">
    <citation type="journal article" date="2020" name="bioRxiv">
        <title>Hybrid origin of Populus tomentosa Carr. identified through genome sequencing and phylogenomic analysis.</title>
        <authorList>
            <person name="An X."/>
            <person name="Gao K."/>
            <person name="Chen Z."/>
            <person name="Li J."/>
            <person name="Yang X."/>
            <person name="Yang X."/>
            <person name="Zhou J."/>
            <person name="Guo T."/>
            <person name="Zhao T."/>
            <person name="Huang S."/>
            <person name="Miao D."/>
            <person name="Khan W.U."/>
            <person name="Rao P."/>
            <person name="Ye M."/>
            <person name="Lei B."/>
            <person name="Liao W."/>
            <person name="Wang J."/>
            <person name="Ji L."/>
            <person name="Li Y."/>
            <person name="Guo B."/>
            <person name="Mustafa N.S."/>
            <person name="Li S."/>
            <person name="Yun Q."/>
            <person name="Keller S.R."/>
            <person name="Mao J."/>
            <person name="Zhang R."/>
            <person name="Strauss S.H."/>
        </authorList>
    </citation>
    <scope>NUCLEOTIDE SEQUENCE</scope>
    <source>
        <strain evidence="3">GM15</strain>
        <tissue evidence="3">Leaf</tissue>
    </source>
</reference>
<dbReference type="Proteomes" id="UP000886885">
    <property type="component" value="Chromosome 3D"/>
</dbReference>
<evidence type="ECO:0000313" key="3">
    <source>
        <dbReference type="EMBL" id="KAG6781570.1"/>
    </source>
</evidence>
<keyword evidence="4" id="KW-1185">Reference proteome</keyword>
<evidence type="ECO:0000259" key="2">
    <source>
        <dbReference type="Pfam" id="PF25597"/>
    </source>
</evidence>
<organism evidence="3 4">
    <name type="scientific">Populus tomentosa</name>
    <name type="common">Chinese white poplar</name>
    <dbReference type="NCBI Taxonomy" id="118781"/>
    <lineage>
        <taxon>Eukaryota</taxon>
        <taxon>Viridiplantae</taxon>
        <taxon>Streptophyta</taxon>
        <taxon>Embryophyta</taxon>
        <taxon>Tracheophyta</taxon>
        <taxon>Spermatophyta</taxon>
        <taxon>Magnoliopsida</taxon>
        <taxon>eudicotyledons</taxon>
        <taxon>Gunneridae</taxon>
        <taxon>Pentapetalae</taxon>
        <taxon>rosids</taxon>
        <taxon>fabids</taxon>
        <taxon>Malpighiales</taxon>
        <taxon>Salicaceae</taxon>
        <taxon>Saliceae</taxon>
        <taxon>Populus</taxon>
    </lineage>
</organism>
<comment type="caution">
    <text evidence="3">The sequence shown here is derived from an EMBL/GenBank/DDBJ whole genome shotgun (WGS) entry which is preliminary data.</text>
</comment>
<feature type="region of interest" description="Disordered" evidence="1">
    <location>
        <begin position="135"/>
        <end position="160"/>
    </location>
</feature>
<feature type="domain" description="Retroviral polymerase SH3-like" evidence="2">
    <location>
        <begin position="176"/>
        <end position="210"/>
    </location>
</feature>
<feature type="region of interest" description="Disordered" evidence="1">
    <location>
        <begin position="223"/>
        <end position="247"/>
    </location>
</feature>
<accession>A0A8X8AI77</accession>
<dbReference type="AlphaFoldDB" id="A0A8X8AI77"/>